<dbReference type="AlphaFoldDB" id="A0A1P8WDX2"/>
<organism evidence="1 2">
    <name type="scientific">Fuerstiella marisgermanici</name>
    <dbReference type="NCBI Taxonomy" id="1891926"/>
    <lineage>
        <taxon>Bacteria</taxon>
        <taxon>Pseudomonadati</taxon>
        <taxon>Planctomycetota</taxon>
        <taxon>Planctomycetia</taxon>
        <taxon>Planctomycetales</taxon>
        <taxon>Planctomycetaceae</taxon>
        <taxon>Fuerstiella</taxon>
    </lineage>
</organism>
<sequence length="129" mass="14363">MFREWWCRSCASLDSAYVLIWLAIRNCLLSAFLPGRHDAAFVGLCSSSFAGFLEANHKPGRIAQPVTDQHSPQTHRQLRRMNAAPTFRNGTICNGVGECVADGGIVVDDSPSRRLSDQLMRRKMISIAR</sequence>
<gene>
    <name evidence="1" type="ORF">Fuma_01851</name>
</gene>
<evidence type="ECO:0000313" key="1">
    <source>
        <dbReference type="EMBL" id="APZ92241.1"/>
    </source>
</evidence>
<reference evidence="1 2" key="1">
    <citation type="journal article" date="2016" name="Front. Microbiol.">
        <title>Fuerstia marisgermanicae gen. nov., sp. nov., an Unusual Member of the Phylum Planctomycetes from the German Wadden Sea.</title>
        <authorList>
            <person name="Kohn T."/>
            <person name="Heuer A."/>
            <person name="Jogler M."/>
            <person name="Vollmers J."/>
            <person name="Boedeker C."/>
            <person name="Bunk B."/>
            <person name="Rast P."/>
            <person name="Borchert D."/>
            <person name="Glockner I."/>
            <person name="Freese H.M."/>
            <person name="Klenk H.P."/>
            <person name="Overmann J."/>
            <person name="Kaster A.K."/>
            <person name="Rohde M."/>
            <person name="Wiegand S."/>
            <person name="Jogler C."/>
        </authorList>
    </citation>
    <scope>NUCLEOTIDE SEQUENCE [LARGE SCALE GENOMIC DNA]</scope>
    <source>
        <strain evidence="1 2">NH11</strain>
    </source>
</reference>
<proteinExistence type="predicted"/>
<dbReference type="EMBL" id="CP017641">
    <property type="protein sequence ID" value="APZ92241.1"/>
    <property type="molecule type" value="Genomic_DNA"/>
</dbReference>
<name>A0A1P8WDX2_9PLAN</name>
<dbReference type="STRING" id="1891926.Fuma_01851"/>
<accession>A0A1P8WDX2</accession>
<protein>
    <submittedName>
        <fullName evidence="1">Uncharacterized protein</fullName>
    </submittedName>
</protein>
<evidence type="ECO:0000313" key="2">
    <source>
        <dbReference type="Proteomes" id="UP000187735"/>
    </source>
</evidence>
<dbReference type="KEGG" id="fmr:Fuma_01851"/>
<dbReference type="Proteomes" id="UP000187735">
    <property type="component" value="Chromosome"/>
</dbReference>
<keyword evidence="2" id="KW-1185">Reference proteome</keyword>